<dbReference type="SUPFAM" id="SSF47769">
    <property type="entry name" value="SAM/Pointed domain"/>
    <property type="match status" value="1"/>
</dbReference>
<evidence type="ECO:0000256" key="4">
    <source>
        <dbReference type="SAM" id="MobiDB-lite"/>
    </source>
</evidence>
<dbReference type="Pfam" id="PF24147">
    <property type="entry name" value="C2_SHIP1-2_2nd"/>
    <property type="match status" value="1"/>
</dbReference>
<dbReference type="EMBL" id="JARBDR010000640">
    <property type="protein sequence ID" value="KAJ8310394.1"/>
    <property type="molecule type" value="Genomic_DNA"/>
</dbReference>
<dbReference type="Pfam" id="PF24150">
    <property type="entry name" value="C2_SHIP1-2_first"/>
    <property type="match status" value="1"/>
</dbReference>
<evidence type="ECO:0000256" key="3">
    <source>
        <dbReference type="ARBA" id="ARBA00022553"/>
    </source>
</evidence>
<gene>
    <name evidence="6" type="ORF">KUTeg_012259</name>
</gene>
<feature type="compositionally biased region" description="Basic and acidic residues" evidence="4">
    <location>
        <begin position="827"/>
        <end position="843"/>
    </location>
</feature>
<dbReference type="PANTHER" id="PTHR46051">
    <property type="entry name" value="SH2 DOMAIN-CONTAINING PROTEIN"/>
    <property type="match status" value="1"/>
</dbReference>
<dbReference type="Gene3D" id="1.10.150.50">
    <property type="entry name" value="Transcription Factor, Ets-1"/>
    <property type="match status" value="1"/>
</dbReference>
<evidence type="ECO:0000313" key="6">
    <source>
        <dbReference type="EMBL" id="KAJ8310394.1"/>
    </source>
</evidence>
<dbReference type="InterPro" id="IPR013761">
    <property type="entry name" value="SAM/pointed_sf"/>
</dbReference>
<dbReference type="SMART" id="SM00454">
    <property type="entry name" value="SAM"/>
    <property type="match status" value="1"/>
</dbReference>
<dbReference type="SMART" id="SM00128">
    <property type="entry name" value="IPPc"/>
    <property type="match status" value="1"/>
</dbReference>
<dbReference type="InterPro" id="IPR057509">
    <property type="entry name" value="C2_SHIP1-2_2nd"/>
</dbReference>
<reference evidence="6 7" key="1">
    <citation type="submission" date="2022-12" db="EMBL/GenBank/DDBJ databases">
        <title>Chromosome-level genome of Tegillarca granosa.</title>
        <authorList>
            <person name="Kim J."/>
        </authorList>
    </citation>
    <scope>NUCLEOTIDE SEQUENCE [LARGE SCALE GENOMIC DNA]</scope>
    <source>
        <strain evidence="6">Teg-2019</strain>
        <tissue evidence="6">Adductor muscle</tissue>
    </source>
</reference>
<proteinExistence type="predicted"/>
<evidence type="ECO:0000256" key="2">
    <source>
        <dbReference type="ARBA" id="ARBA00022490"/>
    </source>
</evidence>
<name>A0ABQ9EZ80_TEGGR</name>
<keyword evidence="2" id="KW-0963">Cytoplasm</keyword>
<dbReference type="PANTHER" id="PTHR46051:SF1">
    <property type="entry name" value="INOSITOL POLYPHOSPHATE-RELATED PHOSPHATASE DOMAIN-CONTAINING PROTEIN"/>
    <property type="match status" value="1"/>
</dbReference>
<dbReference type="PROSITE" id="PS50105">
    <property type="entry name" value="SAM_DOMAIN"/>
    <property type="match status" value="1"/>
</dbReference>
<feature type="region of interest" description="Disordered" evidence="4">
    <location>
        <begin position="787"/>
        <end position="862"/>
    </location>
</feature>
<evidence type="ECO:0000259" key="5">
    <source>
        <dbReference type="PROSITE" id="PS50105"/>
    </source>
</evidence>
<dbReference type="Pfam" id="PF07647">
    <property type="entry name" value="SAM_2"/>
    <property type="match status" value="1"/>
</dbReference>
<protein>
    <recommendedName>
        <fullName evidence="5">SAM domain-containing protein</fullName>
    </recommendedName>
</protein>
<dbReference type="InterPro" id="IPR036691">
    <property type="entry name" value="Endo/exonu/phosph_ase_sf"/>
</dbReference>
<sequence>MDKKIESFVQLQVPVLTYTSLFVTKYTAFSSFLPVKDLQRTLYQWDQIYISNSEVNVSNEKITVWELEIPNLNSLLILKGLKMIETGPYWMVLHQSRSEGDVIDAKYKDLNELIADYVNKREKNGLISALKYPISPEKSSDDVDSDDDDFEDVTQLSPLESPCTKDEIYESQTQRIQVELLKNFSKLDLSNFDGEFNNLLKNYVEKGIEGDVLALKRGDSVFPDFQRILEDSAKGLQRELDIFMKKGNGIPSMLEKMSECRADIIVLENKVKLLKHGKTTMKMTLSIDIQAGKLFAVKPTKESLDSKSVFTPDRILQLVKSTKDMSRLDMIINSNKKYTYSFENVHTRENFCQQIMQMKNLHSAGDNVDQISVFIGTWNMGDNLPHNSINSWLKCSGCGKPRETEILGCLPHDLYVVGTQESAMTEKDWVNFLKNHLKSCVMSDLEVVEVCTLWGIRLVILTKKQYQHCISRIQRSTVRTGIANALGKAISGTSFCFINAHLTSGDERIERRNQNYRDILKGLSLGQKHLDLFGITNQFHHVFWLGDLNYRVEEKIQTILTKLTEKDIQYLLSKDQLKKTQGEKKGFCGFNEADITFMPTYRLPRSEVCWKYDWKKERINAPSWCDRVLWRSYPGTYIENIAYGCAESVLGSDHRPVFASFNIGITSDFVMNRDSLIEADSPVKIVFQQIRPLFGDQEFLEEQHILIAVRTKDGDHESYGECVVPLKNTFDLMPQEFEYQLLHQGEVTGKIKGQMHVLSGKNLAARRNSKKSYELIALDTEYIDPTTWHSDSPSFMNKNDTSTSVMDRNRSAQHSTLTATKSGPTLSEDRPPAVIPRDAEDSTRPYVNVGPSGGGVPPPPIPKKRGPSYVNVARYDQLKRPSSVVEWLNGLNLLDYVENFIKNGFDSISFISGISRSDLVAIGIDNSDHRDRIINSLNHLDLKS</sequence>
<evidence type="ECO:0000256" key="1">
    <source>
        <dbReference type="ARBA" id="ARBA00004496"/>
    </source>
</evidence>
<evidence type="ECO:0000313" key="7">
    <source>
        <dbReference type="Proteomes" id="UP001217089"/>
    </source>
</evidence>
<dbReference type="Proteomes" id="UP001217089">
    <property type="component" value="Unassembled WGS sequence"/>
</dbReference>
<keyword evidence="3" id="KW-0597">Phosphoprotein</keyword>
<dbReference type="Gene3D" id="3.60.10.10">
    <property type="entry name" value="Endonuclease/exonuclease/phosphatase"/>
    <property type="match status" value="1"/>
</dbReference>
<dbReference type="InterPro" id="IPR000300">
    <property type="entry name" value="IPPc"/>
</dbReference>
<dbReference type="SUPFAM" id="SSF56219">
    <property type="entry name" value="DNase I-like"/>
    <property type="match status" value="1"/>
</dbReference>
<organism evidence="6 7">
    <name type="scientific">Tegillarca granosa</name>
    <name type="common">Malaysian cockle</name>
    <name type="synonym">Anadara granosa</name>
    <dbReference type="NCBI Taxonomy" id="220873"/>
    <lineage>
        <taxon>Eukaryota</taxon>
        <taxon>Metazoa</taxon>
        <taxon>Spiralia</taxon>
        <taxon>Lophotrochozoa</taxon>
        <taxon>Mollusca</taxon>
        <taxon>Bivalvia</taxon>
        <taxon>Autobranchia</taxon>
        <taxon>Pteriomorphia</taxon>
        <taxon>Arcoida</taxon>
        <taxon>Arcoidea</taxon>
        <taxon>Arcidae</taxon>
        <taxon>Tegillarca</taxon>
    </lineage>
</organism>
<feature type="domain" description="SAM" evidence="5">
    <location>
        <begin position="879"/>
        <end position="943"/>
    </location>
</feature>
<dbReference type="InterPro" id="IPR057510">
    <property type="entry name" value="C2_SHIP1-2_first"/>
</dbReference>
<accession>A0ABQ9EZ80</accession>
<dbReference type="Pfam" id="PF22669">
    <property type="entry name" value="Exo_endo_phos2"/>
    <property type="match status" value="1"/>
</dbReference>
<comment type="subcellular location">
    <subcellularLocation>
        <location evidence="1">Cytoplasm</location>
    </subcellularLocation>
</comment>
<comment type="caution">
    <text evidence="6">The sequence shown here is derived from an EMBL/GenBank/DDBJ whole genome shotgun (WGS) entry which is preliminary data.</text>
</comment>
<keyword evidence="7" id="KW-1185">Reference proteome</keyword>
<dbReference type="InterPro" id="IPR001660">
    <property type="entry name" value="SAM"/>
</dbReference>
<feature type="compositionally biased region" description="Polar residues" evidence="4">
    <location>
        <begin position="787"/>
        <end position="825"/>
    </location>
</feature>